<proteinExistence type="inferred from homology"/>
<dbReference type="EMBL" id="CP034170">
    <property type="protein sequence ID" value="AZI59487.1"/>
    <property type="molecule type" value="Genomic_DNA"/>
</dbReference>
<dbReference type="SUPFAM" id="SSF101960">
    <property type="entry name" value="Stabilizer of iron transporter SufD"/>
    <property type="match status" value="1"/>
</dbReference>
<dbReference type="GO" id="GO:0016226">
    <property type="term" value="P:iron-sulfur cluster assembly"/>
    <property type="evidence" value="ECO:0007669"/>
    <property type="project" value="InterPro"/>
</dbReference>
<evidence type="ECO:0000256" key="2">
    <source>
        <dbReference type="SAM" id="MobiDB-lite"/>
    </source>
</evidence>
<dbReference type="Pfam" id="PF01458">
    <property type="entry name" value="SUFBD_core"/>
    <property type="match status" value="1"/>
</dbReference>
<sequence length="398" mass="42454">MKPVADHGLVEHSHVGGRDVGIGSHTGRVGSIDPADHPVPTGKEEEWRFTPLRRLRGIHDETPLTGVAGTDFEIEIDAPEVVGTVSLGGAAAESMKGLTGYQPVDRVSARAWACSSEVFLVDVPANTELTEPVRVTVRGLSVENAIATHLVIRVGHHARAQVVVDYVGSATLAENVEIIVGDGATLLYASQHDWAADTVHLSHHRILVGRDATVKHAALTFGGDLVRIVASATYAGTGGDAELLGLYFADAGQHLEHRLLMDHEVANCKSRALYKGALQGKGAHTVWVGDVLIRATGFGTDTYETNRNLLLTEGSRADSVPNLEIETGEIAGAGHASATGRFDDEQLFYFLSRGIPESVARRLVVRGFFGEVLSKIGIESVVEHANDVVERELAITGI</sequence>
<feature type="domain" description="SUF system FeS cluster assembly SufBD core" evidence="3">
    <location>
        <begin position="144"/>
        <end position="368"/>
    </location>
</feature>
<reference evidence="4 5" key="2">
    <citation type="submission" date="2018-12" db="EMBL/GenBank/DDBJ databases">
        <title>Nakamurella antarcticus sp. nov., isolated from Antarctica South Shetland Islands soil.</title>
        <authorList>
            <person name="Peng F."/>
        </authorList>
    </citation>
    <scope>NUCLEOTIDE SEQUENCE [LARGE SCALE GENOMIC DNA]</scope>
    <source>
        <strain evidence="4 5">S14-144</strain>
    </source>
</reference>
<dbReference type="Proteomes" id="UP000268084">
    <property type="component" value="Chromosome"/>
</dbReference>
<gene>
    <name evidence="4" type="primary">sufD</name>
    <name evidence="4" type="ORF">EH165_07805</name>
</gene>
<evidence type="ECO:0000256" key="1">
    <source>
        <dbReference type="ARBA" id="ARBA00043967"/>
    </source>
</evidence>
<evidence type="ECO:0000259" key="3">
    <source>
        <dbReference type="Pfam" id="PF01458"/>
    </source>
</evidence>
<accession>A0A3G8ZRU4</accession>
<feature type="region of interest" description="Disordered" evidence="2">
    <location>
        <begin position="14"/>
        <end position="43"/>
    </location>
</feature>
<dbReference type="PANTHER" id="PTHR43575">
    <property type="entry name" value="PROTEIN ABCI7, CHLOROPLASTIC"/>
    <property type="match status" value="1"/>
</dbReference>
<organism evidence="4 5">
    <name type="scientific">Nakamurella antarctica</name>
    <dbReference type="NCBI Taxonomy" id="1902245"/>
    <lineage>
        <taxon>Bacteria</taxon>
        <taxon>Bacillati</taxon>
        <taxon>Actinomycetota</taxon>
        <taxon>Actinomycetes</taxon>
        <taxon>Nakamurellales</taxon>
        <taxon>Nakamurellaceae</taxon>
        <taxon>Nakamurella</taxon>
    </lineage>
</organism>
<keyword evidence="5" id="KW-1185">Reference proteome</keyword>
<dbReference type="InterPro" id="IPR011542">
    <property type="entry name" value="SUF_FeS_clus_asmbl_SufD"/>
</dbReference>
<name>A0A3G8ZRU4_9ACTN</name>
<reference evidence="4 5" key="1">
    <citation type="submission" date="2018-11" db="EMBL/GenBank/DDBJ databases">
        <authorList>
            <person name="Da X."/>
        </authorList>
    </citation>
    <scope>NUCLEOTIDE SEQUENCE [LARGE SCALE GENOMIC DNA]</scope>
    <source>
        <strain evidence="4 5">S14-144</strain>
    </source>
</reference>
<dbReference type="OrthoDB" id="9803529at2"/>
<dbReference type="PANTHER" id="PTHR43575:SF1">
    <property type="entry name" value="PROTEIN ABCI7, CHLOROPLASTIC"/>
    <property type="match status" value="1"/>
</dbReference>
<comment type="similarity">
    <text evidence="1">Belongs to the iron-sulfur cluster assembly SufBD family.</text>
</comment>
<dbReference type="NCBIfam" id="TIGR01981">
    <property type="entry name" value="sufD"/>
    <property type="match status" value="1"/>
</dbReference>
<protein>
    <submittedName>
        <fullName evidence="4">Fe-S cluster assembly protein SufD</fullName>
    </submittedName>
</protein>
<dbReference type="KEGG" id="nak:EH165_07805"/>
<dbReference type="InterPro" id="IPR037284">
    <property type="entry name" value="SUF_FeS_clus_asmbl_SufBD_sf"/>
</dbReference>
<dbReference type="InterPro" id="IPR000825">
    <property type="entry name" value="SUF_FeS_clus_asmbl_SufBD_core"/>
</dbReference>
<evidence type="ECO:0000313" key="4">
    <source>
        <dbReference type="EMBL" id="AZI59487.1"/>
    </source>
</evidence>
<evidence type="ECO:0000313" key="5">
    <source>
        <dbReference type="Proteomes" id="UP000268084"/>
    </source>
</evidence>
<dbReference type="AlphaFoldDB" id="A0A3G8ZRU4"/>
<dbReference type="InterPro" id="IPR055346">
    <property type="entry name" value="Fe-S_cluster_assembly_SufBD"/>
</dbReference>